<dbReference type="STRING" id="945553.A0A0D2PGZ1"/>
<evidence type="ECO:0000256" key="8">
    <source>
        <dbReference type="ARBA" id="ARBA00022692"/>
    </source>
</evidence>
<dbReference type="PANTHER" id="PTHR12468:SF2">
    <property type="entry name" value="GPI MANNOSYLTRANSFERASE 2"/>
    <property type="match status" value="1"/>
</dbReference>
<name>A0A0D2PGZ1_HYPSF</name>
<comment type="similarity">
    <text evidence="3 12">Belongs to the PIGV family.</text>
</comment>
<dbReference type="EC" id="2.4.1.-" evidence="12"/>
<feature type="transmembrane region" description="Helical" evidence="12">
    <location>
        <begin position="327"/>
        <end position="348"/>
    </location>
</feature>
<reference evidence="14" key="1">
    <citation type="submission" date="2014-04" db="EMBL/GenBank/DDBJ databases">
        <title>Evolutionary Origins and Diversification of the Mycorrhizal Mutualists.</title>
        <authorList>
            <consortium name="DOE Joint Genome Institute"/>
            <consortium name="Mycorrhizal Genomics Consortium"/>
            <person name="Kohler A."/>
            <person name="Kuo A."/>
            <person name="Nagy L.G."/>
            <person name="Floudas D."/>
            <person name="Copeland A."/>
            <person name="Barry K.W."/>
            <person name="Cichocki N."/>
            <person name="Veneault-Fourrey C."/>
            <person name="LaButti K."/>
            <person name="Lindquist E.A."/>
            <person name="Lipzen A."/>
            <person name="Lundell T."/>
            <person name="Morin E."/>
            <person name="Murat C."/>
            <person name="Riley R."/>
            <person name="Ohm R."/>
            <person name="Sun H."/>
            <person name="Tunlid A."/>
            <person name="Henrissat B."/>
            <person name="Grigoriev I.V."/>
            <person name="Hibbett D.S."/>
            <person name="Martin F."/>
        </authorList>
    </citation>
    <scope>NUCLEOTIDE SEQUENCE [LARGE SCALE GENOMIC DNA]</scope>
    <source>
        <strain evidence="14">FD-334 SS-4</strain>
    </source>
</reference>
<feature type="transmembrane region" description="Helical" evidence="12">
    <location>
        <begin position="222"/>
        <end position="244"/>
    </location>
</feature>
<keyword evidence="11 12" id="KW-0472">Membrane</keyword>
<gene>
    <name evidence="13" type="ORF">HYPSUDRAFT_34901</name>
</gene>
<dbReference type="EMBL" id="KN817523">
    <property type="protein sequence ID" value="KJA27761.1"/>
    <property type="molecule type" value="Genomic_DNA"/>
</dbReference>
<keyword evidence="5 12" id="KW-0337">GPI-anchor biosynthesis</keyword>
<dbReference type="PANTHER" id="PTHR12468">
    <property type="entry name" value="GPI MANNOSYLTRANSFERASE 2"/>
    <property type="match status" value="1"/>
</dbReference>
<dbReference type="OrthoDB" id="10252502at2759"/>
<evidence type="ECO:0000256" key="9">
    <source>
        <dbReference type="ARBA" id="ARBA00022824"/>
    </source>
</evidence>
<comment type="function">
    <text evidence="12">Mannosyltransferase involved in glycosylphosphatidylinositol-anchor biosynthesis.</text>
</comment>
<evidence type="ECO:0000256" key="11">
    <source>
        <dbReference type="ARBA" id="ARBA00023136"/>
    </source>
</evidence>
<keyword evidence="8 12" id="KW-0812">Transmembrane</keyword>
<evidence type="ECO:0000256" key="2">
    <source>
        <dbReference type="ARBA" id="ARBA00004687"/>
    </source>
</evidence>
<dbReference type="Pfam" id="PF04188">
    <property type="entry name" value="Mannosyl_trans2"/>
    <property type="match status" value="1"/>
</dbReference>
<evidence type="ECO:0000256" key="3">
    <source>
        <dbReference type="ARBA" id="ARBA00008698"/>
    </source>
</evidence>
<evidence type="ECO:0000256" key="5">
    <source>
        <dbReference type="ARBA" id="ARBA00022502"/>
    </source>
</evidence>
<keyword evidence="6 12" id="KW-0328">Glycosyltransferase</keyword>
<accession>A0A0D2PGZ1</accession>
<protein>
    <recommendedName>
        <fullName evidence="4 12">GPI mannosyltransferase 2</fullName>
        <ecNumber evidence="12">2.4.1.-</ecNumber>
    </recommendedName>
</protein>
<feature type="transmembrane region" description="Helical" evidence="12">
    <location>
        <begin position="288"/>
        <end position="306"/>
    </location>
</feature>
<keyword evidence="9 12" id="KW-0256">Endoplasmic reticulum</keyword>
<dbReference type="GO" id="GO:0031501">
    <property type="term" value="C:mannosyltransferase complex"/>
    <property type="evidence" value="ECO:0007669"/>
    <property type="project" value="TreeGrafter"/>
</dbReference>
<dbReference type="GO" id="GO:0005789">
    <property type="term" value="C:endoplasmic reticulum membrane"/>
    <property type="evidence" value="ECO:0007669"/>
    <property type="project" value="UniProtKB-SubCell"/>
</dbReference>
<dbReference type="OMA" id="GALFIWC"/>
<dbReference type="GO" id="GO:0000009">
    <property type="term" value="F:alpha-1,6-mannosyltransferase activity"/>
    <property type="evidence" value="ECO:0007669"/>
    <property type="project" value="InterPro"/>
</dbReference>
<evidence type="ECO:0000256" key="4">
    <source>
        <dbReference type="ARBA" id="ARBA00013795"/>
    </source>
</evidence>
<evidence type="ECO:0000313" key="13">
    <source>
        <dbReference type="EMBL" id="KJA27761.1"/>
    </source>
</evidence>
<dbReference type="GO" id="GO:0006506">
    <property type="term" value="P:GPI anchor biosynthetic process"/>
    <property type="evidence" value="ECO:0007669"/>
    <property type="project" value="UniProtKB-UniPathway"/>
</dbReference>
<feature type="transmembrane region" description="Helical" evidence="12">
    <location>
        <begin position="192"/>
        <end position="210"/>
    </location>
</feature>
<feature type="transmembrane region" description="Helical" evidence="12">
    <location>
        <begin position="132"/>
        <end position="152"/>
    </location>
</feature>
<organism evidence="13 14">
    <name type="scientific">Hypholoma sublateritium (strain FD-334 SS-4)</name>
    <dbReference type="NCBI Taxonomy" id="945553"/>
    <lineage>
        <taxon>Eukaryota</taxon>
        <taxon>Fungi</taxon>
        <taxon>Dikarya</taxon>
        <taxon>Basidiomycota</taxon>
        <taxon>Agaricomycotina</taxon>
        <taxon>Agaricomycetes</taxon>
        <taxon>Agaricomycetidae</taxon>
        <taxon>Agaricales</taxon>
        <taxon>Agaricineae</taxon>
        <taxon>Strophariaceae</taxon>
        <taxon>Hypholoma</taxon>
    </lineage>
</organism>
<comment type="pathway">
    <text evidence="2 12">Glycolipid biosynthesis; glycosylphosphatidylinositol-anchor biosynthesis.</text>
</comment>
<dbReference type="Proteomes" id="UP000054270">
    <property type="component" value="Unassembled WGS sequence"/>
</dbReference>
<evidence type="ECO:0000256" key="6">
    <source>
        <dbReference type="ARBA" id="ARBA00022676"/>
    </source>
</evidence>
<evidence type="ECO:0000256" key="12">
    <source>
        <dbReference type="RuleBase" id="RU363112"/>
    </source>
</evidence>
<keyword evidence="14" id="KW-1185">Reference proteome</keyword>
<comment type="caution">
    <text evidence="12">Lacks conserved residue(s) required for the propagation of feature annotation.</text>
</comment>
<proteinExistence type="inferred from homology"/>
<feature type="transmembrane region" description="Helical" evidence="12">
    <location>
        <begin position="381"/>
        <end position="401"/>
    </location>
</feature>
<dbReference type="GO" id="GO:0004376">
    <property type="term" value="F:GPI mannosyltransferase activity"/>
    <property type="evidence" value="ECO:0007669"/>
    <property type="project" value="InterPro"/>
</dbReference>
<evidence type="ECO:0000256" key="10">
    <source>
        <dbReference type="ARBA" id="ARBA00022989"/>
    </source>
</evidence>
<evidence type="ECO:0000313" key="14">
    <source>
        <dbReference type="Proteomes" id="UP000054270"/>
    </source>
</evidence>
<evidence type="ECO:0000256" key="7">
    <source>
        <dbReference type="ARBA" id="ARBA00022679"/>
    </source>
</evidence>
<comment type="subcellular location">
    <subcellularLocation>
        <location evidence="1 12">Endoplasmic reticulum membrane</location>
        <topology evidence="1 12">Multi-pass membrane protein</topology>
    </subcellularLocation>
</comment>
<feature type="transmembrane region" description="Helical" evidence="12">
    <location>
        <begin position="12"/>
        <end position="31"/>
    </location>
</feature>
<keyword evidence="7 12" id="KW-0808">Transferase</keyword>
<sequence>MTSVETTHRTRLLRLSIAARLFAFALLHLASRLPLFDASPLLVPGISALELPLLRWDAFHFFHTASYGYVHEHEWAFFPGVAYLMRTWGLLQRLAGHAPAHLLLMGMTGALACDTSQLLYALSLHHLRSPELAFLASALSLIPTSPVTAYFAPYNEPFFANFSYRGMLCCARREWARAALCFATAGLFRSNGILLSGFIVWGLLVGPAKARTMPSLKTTIKAAALTTVVLAPFVGYQAYAYFVFCVQPGSPQAKWCSAFPPSIYSYAQSKYWDVGFLRYWTLNQLPNFLIATPSITLIFAFSFDHLKHVLSPSSSSAEKSRPLESAFYNASITPHAIHAAIFASILLLASHTQIVLRLAHSMPLIYWAAAWLLVRHPKAARLWIIWSVLWGTISIILWATFLPPA</sequence>
<dbReference type="InterPro" id="IPR007315">
    <property type="entry name" value="PIG-V/Gpi18"/>
</dbReference>
<dbReference type="AlphaFoldDB" id="A0A0D2PGZ1"/>
<keyword evidence="10 12" id="KW-1133">Transmembrane helix</keyword>
<dbReference type="UniPathway" id="UPA00196"/>
<evidence type="ECO:0000256" key="1">
    <source>
        <dbReference type="ARBA" id="ARBA00004477"/>
    </source>
</evidence>